<comment type="caution">
    <text evidence="6">The sequence shown here is derived from an EMBL/GenBank/DDBJ whole genome shotgun (WGS) entry which is preliminary data.</text>
</comment>
<accession>A0A2M7FYG1</accession>
<comment type="similarity">
    <text evidence="3 4">Belongs to the RlpA family.</text>
</comment>
<organism evidence="6 7">
    <name type="scientific">bacterium (Candidatus Blackallbacteria) CG17_big_fil_post_rev_8_21_14_2_50_48_46</name>
    <dbReference type="NCBI Taxonomy" id="2014261"/>
    <lineage>
        <taxon>Bacteria</taxon>
        <taxon>Candidatus Blackallbacteria</taxon>
    </lineage>
</organism>
<comment type="function">
    <text evidence="3">Lytic transglycosylase with a strong preference for naked glycan strands that lack stem peptides.</text>
</comment>
<dbReference type="InterPro" id="IPR036908">
    <property type="entry name" value="RlpA-like_sf"/>
</dbReference>
<dbReference type="PANTHER" id="PTHR34183:SF1">
    <property type="entry name" value="ENDOLYTIC PEPTIDOGLYCAN TRANSGLYCOSYLASE RLPA"/>
    <property type="match status" value="1"/>
</dbReference>
<dbReference type="EMBL" id="PFFQ01000061">
    <property type="protein sequence ID" value="PIW14365.1"/>
    <property type="molecule type" value="Genomic_DNA"/>
</dbReference>
<dbReference type="InterPro" id="IPR034718">
    <property type="entry name" value="RlpA"/>
</dbReference>
<dbReference type="InterPro" id="IPR012997">
    <property type="entry name" value="RplA"/>
</dbReference>
<dbReference type="GO" id="GO:0071555">
    <property type="term" value="P:cell wall organization"/>
    <property type="evidence" value="ECO:0007669"/>
    <property type="project" value="UniProtKB-KW"/>
</dbReference>
<evidence type="ECO:0000256" key="1">
    <source>
        <dbReference type="ARBA" id="ARBA00023239"/>
    </source>
</evidence>
<dbReference type="GO" id="GO:0008932">
    <property type="term" value="F:lytic endotransglycosylase activity"/>
    <property type="evidence" value="ECO:0007669"/>
    <property type="project" value="UniProtKB-UniRule"/>
</dbReference>
<evidence type="ECO:0000256" key="3">
    <source>
        <dbReference type="HAMAP-Rule" id="MF_02071"/>
    </source>
</evidence>
<name>A0A2M7FYG1_9BACT</name>
<evidence type="ECO:0000256" key="4">
    <source>
        <dbReference type="RuleBase" id="RU003495"/>
    </source>
</evidence>
<evidence type="ECO:0000313" key="6">
    <source>
        <dbReference type="EMBL" id="PIW14365.1"/>
    </source>
</evidence>
<sequence>MAQALGQSQLSTLIGLTNQLRKSLGARPLRSFRYLSPTAEGETGYASWYGGYFHGRRTANGETYDINKFTAAHKALPFGTQVLVTNLENKQSVVVKINDRGPFKPARIIDLSPEAFKQIGYLGKGVLKVKLSVLS</sequence>
<dbReference type="InterPro" id="IPR009009">
    <property type="entry name" value="RlpA-like_DPBB"/>
</dbReference>
<dbReference type="Gene3D" id="2.40.40.10">
    <property type="entry name" value="RlpA-like domain"/>
    <property type="match status" value="1"/>
</dbReference>
<gene>
    <name evidence="3" type="primary">rlpA</name>
    <name evidence="6" type="ORF">COW36_22370</name>
</gene>
<evidence type="ECO:0000259" key="5">
    <source>
        <dbReference type="Pfam" id="PF03330"/>
    </source>
</evidence>
<dbReference type="SUPFAM" id="SSF50685">
    <property type="entry name" value="Barwin-like endoglucanases"/>
    <property type="match status" value="1"/>
</dbReference>
<keyword evidence="1 3" id="KW-0456">Lyase</keyword>
<protein>
    <recommendedName>
        <fullName evidence="3">Probable endolytic peptidoglycan transglycosylase RlpA</fullName>
        <ecNumber evidence="3">4.2.2.-</ecNumber>
    </recommendedName>
</protein>
<dbReference type="NCBIfam" id="TIGR00413">
    <property type="entry name" value="rlpA"/>
    <property type="match status" value="1"/>
</dbReference>
<feature type="domain" description="RlpA-like protein double-psi beta-barrel" evidence="5">
    <location>
        <begin position="43"/>
        <end position="130"/>
    </location>
</feature>
<proteinExistence type="inferred from homology"/>
<evidence type="ECO:0000256" key="2">
    <source>
        <dbReference type="ARBA" id="ARBA00023316"/>
    </source>
</evidence>
<keyword evidence="2 3" id="KW-0961">Cell wall biogenesis/degradation</keyword>
<dbReference type="Proteomes" id="UP000231019">
    <property type="component" value="Unassembled WGS sequence"/>
</dbReference>
<reference evidence="6 7" key="1">
    <citation type="submission" date="2017-09" db="EMBL/GenBank/DDBJ databases">
        <title>Depth-based differentiation of microbial function through sediment-hosted aquifers and enrichment of novel symbionts in the deep terrestrial subsurface.</title>
        <authorList>
            <person name="Probst A.J."/>
            <person name="Ladd B."/>
            <person name="Jarett J.K."/>
            <person name="Geller-Mcgrath D.E."/>
            <person name="Sieber C.M."/>
            <person name="Emerson J.B."/>
            <person name="Anantharaman K."/>
            <person name="Thomas B.C."/>
            <person name="Malmstrom R."/>
            <person name="Stieglmeier M."/>
            <person name="Klingl A."/>
            <person name="Woyke T."/>
            <person name="Ryan C.M."/>
            <person name="Banfield J.F."/>
        </authorList>
    </citation>
    <scope>NUCLEOTIDE SEQUENCE [LARGE SCALE GENOMIC DNA]</scope>
    <source>
        <strain evidence="6">CG17_big_fil_post_rev_8_21_14_2_50_48_46</strain>
    </source>
</reference>
<dbReference type="GO" id="GO:0000270">
    <property type="term" value="P:peptidoglycan metabolic process"/>
    <property type="evidence" value="ECO:0007669"/>
    <property type="project" value="UniProtKB-UniRule"/>
</dbReference>
<dbReference type="HAMAP" id="MF_02071">
    <property type="entry name" value="RlpA"/>
    <property type="match status" value="1"/>
</dbReference>
<evidence type="ECO:0000313" key="7">
    <source>
        <dbReference type="Proteomes" id="UP000231019"/>
    </source>
</evidence>
<dbReference type="CDD" id="cd22268">
    <property type="entry name" value="DPBB_RlpA-like"/>
    <property type="match status" value="1"/>
</dbReference>
<dbReference type="Pfam" id="PF03330">
    <property type="entry name" value="DPBB_1"/>
    <property type="match status" value="1"/>
</dbReference>
<dbReference type="PANTHER" id="PTHR34183">
    <property type="entry name" value="ENDOLYTIC PEPTIDOGLYCAN TRANSGLYCOSYLASE RLPA"/>
    <property type="match status" value="1"/>
</dbReference>
<dbReference type="EC" id="4.2.2.-" evidence="3"/>
<dbReference type="AlphaFoldDB" id="A0A2M7FYG1"/>